<protein>
    <submittedName>
        <fullName evidence="1">Uncharacterized protein</fullName>
    </submittedName>
</protein>
<reference evidence="2" key="1">
    <citation type="journal article" date="2019" name="Int. J. Syst. Evol. Microbiol.">
        <title>The Global Catalogue of Microorganisms (GCM) 10K type strain sequencing project: providing services to taxonomists for standard genome sequencing and annotation.</title>
        <authorList>
            <consortium name="The Broad Institute Genomics Platform"/>
            <consortium name="The Broad Institute Genome Sequencing Center for Infectious Disease"/>
            <person name="Wu L."/>
            <person name="Ma J."/>
        </authorList>
    </citation>
    <scope>NUCLEOTIDE SEQUENCE [LARGE SCALE GENOMIC DNA]</scope>
    <source>
        <strain evidence="2">CCUG 49339</strain>
    </source>
</reference>
<organism evidence="1 2">
    <name type="scientific">Bacillus salitolerans</name>
    <dbReference type="NCBI Taxonomy" id="1437434"/>
    <lineage>
        <taxon>Bacteria</taxon>
        <taxon>Bacillati</taxon>
        <taxon>Bacillota</taxon>
        <taxon>Bacilli</taxon>
        <taxon>Bacillales</taxon>
        <taxon>Bacillaceae</taxon>
        <taxon>Bacillus</taxon>
    </lineage>
</organism>
<comment type="caution">
    <text evidence="1">The sequence shown here is derived from an EMBL/GenBank/DDBJ whole genome shotgun (WGS) entry which is preliminary data.</text>
</comment>
<sequence>MALAKYMGSKDKYTAYHSSNVSRFSKLIAKVLDEVTLGEKLHDIAG</sequence>
<accession>A0ABW4LPL6</accession>
<keyword evidence="2" id="KW-1185">Reference proteome</keyword>
<proteinExistence type="predicted"/>
<dbReference type="Proteomes" id="UP001597214">
    <property type="component" value="Unassembled WGS sequence"/>
</dbReference>
<gene>
    <name evidence="1" type="ORF">ACFSCX_10670</name>
</gene>
<dbReference type="EMBL" id="JBHUEM010000014">
    <property type="protein sequence ID" value="MFD1737026.1"/>
    <property type="molecule type" value="Genomic_DNA"/>
</dbReference>
<name>A0ABW4LPL6_9BACI</name>
<evidence type="ECO:0000313" key="2">
    <source>
        <dbReference type="Proteomes" id="UP001597214"/>
    </source>
</evidence>
<evidence type="ECO:0000313" key="1">
    <source>
        <dbReference type="EMBL" id="MFD1737026.1"/>
    </source>
</evidence>
<dbReference type="RefSeq" id="WP_377928220.1">
    <property type="nucleotide sequence ID" value="NZ_JBHUEM010000014.1"/>
</dbReference>